<evidence type="ECO:0000313" key="4">
    <source>
        <dbReference type="Proteomes" id="UP000436801"/>
    </source>
</evidence>
<evidence type="ECO:0000313" key="1">
    <source>
        <dbReference type="EMBL" id="MWC42812.1"/>
    </source>
</evidence>
<evidence type="ECO:0000313" key="3">
    <source>
        <dbReference type="Proteomes" id="UP000323502"/>
    </source>
</evidence>
<keyword evidence="3" id="KW-1185">Reference proteome</keyword>
<dbReference type="Proteomes" id="UP000323502">
    <property type="component" value="Unassembled WGS sequence"/>
</dbReference>
<gene>
    <name evidence="1" type="ORF">GQR91_03955</name>
    <name evidence="2" type="ORF">SAMN05216557_101819</name>
</gene>
<dbReference type="RefSeq" id="WP_112381572.1">
    <property type="nucleotide sequence ID" value="NZ_CP178397.1"/>
</dbReference>
<dbReference type="Proteomes" id="UP000436801">
    <property type="component" value="Unassembled WGS sequence"/>
</dbReference>
<reference evidence="2 3" key="1">
    <citation type="submission" date="2016-10" db="EMBL/GenBank/DDBJ databases">
        <authorList>
            <person name="Varghese N."/>
            <person name="Submissions S."/>
        </authorList>
    </citation>
    <scope>NUCLEOTIDE SEQUENCE [LARGE SCALE GENOMIC DNA]</scope>
    <source>
        <strain evidence="2 3">S7-754</strain>
    </source>
</reference>
<dbReference type="EMBL" id="WSUT01000005">
    <property type="protein sequence ID" value="MWC42812.1"/>
    <property type="molecule type" value="Genomic_DNA"/>
</dbReference>
<evidence type="ECO:0000313" key="2">
    <source>
        <dbReference type="EMBL" id="SDE85882.1"/>
    </source>
</evidence>
<name>A0A1G7GCL0_9SPHN</name>
<dbReference type="EMBL" id="FNBI01000001">
    <property type="protein sequence ID" value="SDE85882.1"/>
    <property type="molecule type" value="Genomic_DNA"/>
</dbReference>
<accession>A0A1G7GCL0</accession>
<protein>
    <submittedName>
        <fullName evidence="2">Uncharacterized protein</fullName>
    </submittedName>
</protein>
<organism evidence="2 3">
    <name type="scientific">Sphingomonas carotinifaciens</name>
    <dbReference type="NCBI Taxonomy" id="1166323"/>
    <lineage>
        <taxon>Bacteria</taxon>
        <taxon>Pseudomonadati</taxon>
        <taxon>Pseudomonadota</taxon>
        <taxon>Alphaproteobacteria</taxon>
        <taxon>Sphingomonadales</taxon>
        <taxon>Sphingomonadaceae</taxon>
        <taxon>Sphingomonas</taxon>
    </lineage>
</organism>
<dbReference type="AlphaFoldDB" id="A0A1G7GCL0"/>
<sequence>MDIAHTPAAERIARVLCGQRISINAGGETESASAMVDDHWRDHLPDALAVLRTLREPDQHMAAAGDPAIWEAMVLVAIEQAKPKPQTVVL</sequence>
<reference evidence="1 4" key="2">
    <citation type="submission" date="2019-12" db="EMBL/GenBank/DDBJ databases">
        <authorList>
            <person name="Zheng J."/>
        </authorList>
    </citation>
    <scope>NUCLEOTIDE SEQUENCE [LARGE SCALE GENOMIC DNA]</scope>
    <source>
        <strain evidence="1 4">DSM 27347</strain>
    </source>
</reference>
<proteinExistence type="predicted"/>
<dbReference type="OrthoDB" id="7450571at2"/>